<sequence length="51" mass="5680">FSLFNESTASKFCAALNPPLPPDADFDSLTTYFNKHCLTILDNILSCQNQI</sequence>
<feature type="non-terminal residue" evidence="1">
    <location>
        <position position="51"/>
    </location>
</feature>
<feature type="non-terminal residue" evidence="1">
    <location>
        <position position="1"/>
    </location>
</feature>
<accession>A0A1A8EQF1</accession>
<name>A0A1A8EQF1_9TELE</name>
<proteinExistence type="predicted"/>
<organism evidence="1">
    <name type="scientific">Nothobranchius korthausae</name>
    <dbReference type="NCBI Taxonomy" id="1143690"/>
    <lineage>
        <taxon>Eukaryota</taxon>
        <taxon>Metazoa</taxon>
        <taxon>Chordata</taxon>
        <taxon>Craniata</taxon>
        <taxon>Vertebrata</taxon>
        <taxon>Euteleostomi</taxon>
        <taxon>Actinopterygii</taxon>
        <taxon>Neopterygii</taxon>
        <taxon>Teleostei</taxon>
        <taxon>Neoteleostei</taxon>
        <taxon>Acanthomorphata</taxon>
        <taxon>Ovalentaria</taxon>
        <taxon>Atherinomorphae</taxon>
        <taxon>Cyprinodontiformes</taxon>
        <taxon>Nothobranchiidae</taxon>
        <taxon>Nothobranchius</taxon>
    </lineage>
</organism>
<gene>
    <name evidence="1" type="primary">Nfu_g_1_013986</name>
</gene>
<reference evidence="1" key="1">
    <citation type="submission" date="2016-05" db="EMBL/GenBank/DDBJ databases">
        <authorList>
            <person name="Lavstsen T."/>
            <person name="Jespersen J.S."/>
        </authorList>
    </citation>
    <scope>NUCLEOTIDE SEQUENCE</scope>
    <source>
        <tissue evidence="1">Brain</tissue>
    </source>
</reference>
<evidence type="ECO:0000313" key="1">
    <source>
        <dbReference type="EMBL" id="SBQ48706.1"/>
    </source>
</evidence>
<reference evidence="1" key="2">
    <citation type="submission" date="2016-06" db="EMBL/GenBank/DDBJ databases">
        <title>The genome of a short-lived fish provides insights into sex chromosome evolution and the genetic control of aging.</title>
        <authorList>
            <person name="Reichwald K."/>
            <person name="Felder M."/>
            <person name="Petzold A."/>
            <person name="Koch P."/>
            <person name="Groth M."/>
            <person name="Platzer M."/>
        </authorList>
    </citation>
    <scope>NUCLEOTIDE SEQUENCE</scope>
    <source>
        <tissue evidence="1">Brain</tissue>
    </source>
</reference>
<protein>
    <submittedName>
        <fullName evidence="1">Uncharacterized protein</fullName>
    </submittedName>
</protein>
<dbReference type="AlphaFoldDB" id="A0A1A8EQF1"/>
<dbReference type="EMBL" id="HAEB01002179">
    <property type="protein sequence ID" value="SBQ48706.1"/>
    <property type="molecule type" value="Transcribed_RNA"/>
</dbReference>